<accession>A0A8H6X8G2</accession>
<dbReference type="AlphaFoldDB" id="A0A8H6X8G2"/>
<keyword evidence="2" id="KW-1185">Reference proteome</keyword>
<protein>
    <submittedName>
        <fullName evidence="1">Aminotransferase DegT</fullName>
    </submittedName>
</protein>
<dbReference type="SUPFAM" id="SSF51905">
    <property type="entry name" value="FAD/NAD(P)-binding domain"/>
    <property type="match status" value="1"/>
</dbReference>
<organism evidence="1 2">
    <name type="scientific">Mycena sanguinolenta</name>
    <dbReference type="NCBI Taxonomy" id="230812"/>
    <lineage>
        <taxon>Eukaryota</taxon>
        <taxon>Fungi</taxon>
        <taxon>Dikarya</taxon>
        <taxon>Basidiomycota</taxon>
        <taxon>Agaricomycotina</taxon>
        <taxon>Agaricomycetes</taxon>
        <taxon>Agaricomycetidae</taxon>
        <taxon>Agaricales</taxon>
        <taxon>Marasmiineae</taxon>
        <taxon>Mycenaceae</taxon>
        <taxon>Mycena</taxon>
    </lineage>
</organism>
<name>A0A8H6X8G2_9AGAR</name>
<dbReference type="GO" id="GO:0008483">
    <property type="term" value="F:transaminase activity"/>
    <property type="evidence" value="ECO:0007669"/>
    <property type="project" value="UniProtKB-KW"/>
</dbReference>
<dbReference type="EMBL" id="JACAZH010000036">
    <property type="protein sequence ID" value="KAF7336525.1"/>
    <property type="molecule type" value="Genomic_DNA"/>
</dbReference>
<dbReference type="InterPro" id="IPR036188">
    <property type="entry name" value="FAD/NAD-bd_sf"/>
</dbReference>
<dbReference type="OrthoDB" id="10600248at2759"/>
<keyword evidence="1" id="KW-0032">Aminotransferase</keyword>
<evidence type="ECO:0000313" key="2">
    <source>
        <dbReference type="Proteomes" id="UP000623467"/>
    </source>
</evidence>
<proteinExistence type="predicted"/>
<gene>
    <name evidence="1" type="ORF">MSAN_02284500</name>
</gene>
<comment type="caution">
    <text evidence="1">The sequence shown here is derived from an EMBL/GenBank/DDBJ whole genome shotgun (WGS) entry which is preliminary data.</text>
</comment>
<evidence type="ECO:0000313" key="1">
    <source>
        <dbReference type="EMBL" id="KAF7336525.1"/>
    </source>
</evidence>
<dbReference type="Proteomes" id="UP000623467">
    <property type="component" value="Unassembled WGS sequence"/>
</dbReference>
<reference evidence="1" key="1">
    <citation type="submission" date="2020-05" db="EMBL/GenBank/DDBJ databases">
        <title>Mycena genomes resolve the evolution of fungal bioluminescence.</title>
        <authorList>
            <person name="Tsai I.J."/>
        </authorList>
    </citation>
    <scope>NUCLEOTIDE SEQUENCE</scope>
    <source>
        <strain evidence="1">160909Yilan</strain>
    </source>
</reference>
<sequence length="435" mass="47053">MKICESDNRYVERSSQRSQPMEALNSKPFHAIILGAGPAGTGPLVGAMRQGCYKEMLDKGVLWVDPRPTMGAGNIGKYDIDADSAAGVFLECLEGLNNPLSALNNHSSAQVLRMRGTEAPPLPNVGSFLDAVGSFLVDQVNAARESRFISGVSATGVAKQSNGYFTVALSDGSKFEGRRVVFAMGGYQVPERVITASISPELSLGNIVRGPMILTSEIFREGGVAKMCELLRVPNARVVILGSAHSSGSVVHLVLSAPDLELGQGSVTWMFRRTPRLMYPSVEAAHSDGYFEFDKTRDVCPASGRVYRLAGLRMAGREQLRRALGLGGLTPDQRLRMMSLDETSTSDIHRILQDATIVVPAFGYRPRTVPVIDENGAPIKLLAEELPQAPMVDRMCRVLDSEGKPVPNLLGIGLASGFIPHRTHAGWRAEFYRAD</sequence>
<dbReference type="Gene3D" id="3.50.50.60">
    <property type="entry name" value="FAD/NAD(P)-binding domain"/>
    <property type="match status" value="1"/>
</dbReference>
<keyword evidence="1" id="KW-0808">Transferase</keyword>